<dbReference type="InterPro" id="IPR056962">
    <property type="entry name" value="Phage_blade"/>
</dbReference>
<dbReference type="EMBL" id="PP174317">
    <property type="protein sequence ID" value="WUV29373.1"/>
    <property type="molecule type" value="Genomic_DNA"/>
</dbReference>
<sequence length="65" mass="7301">MCTAILEVHAKIIRTGVTNNTTVSTSVAVTQLNFESLEQRDKFAKNLIKNEDLGHTMVHRILHIV</sequence>
<evidence type="ECO:0000313" key="1">
    <source>
        <dbReference type="EMBL" id="WUV29373.1"/>
    </source>
</evidence>
<proteinExistence type="predicted"/>
<protein>
    <submittedName>
        <fullName evidence="1">Uncharacterized protein</fullName>
    </submittedName>
</protein>
<name>A0AB38ZCC5_9CAUD</name>
<accession>A0AB38ZCC5</accession>
<reference evidence="1" key="1">
    <citation type="submission" date="2024-01" db="EMBL/GenBank/DDBJ databases">
        <title>Isolation and characterization of novel bacteriophages targeting carbapenem-resistant Acinetobacter baumannii.</title>
        <authorList>
            <person name="Kim J."/>
            <person name="Kim S."/>
            <person name="Choi Y.-J."/>
            <person name="Shin M."/>
        </authorList>
    </citation>
    <scope>NUCLEOTIDE SEQUENCE</scope>
</reference>
<dbReference type="Pfam" id="PF24647">
    <property type="entry name" value="Phage_blade"/>
    <property type="match status" value="1"/>
</dbReference>
<organism evidence="1">
    <name type="scientific">Acinetobacter phage vB_AbaSt_W16</name>
    <dbReference type="NCBI Taxonomy" id="3116434"/>
    <lineage>
        <taxon>Viruses</taxon>
        <taxon>Duplodnaviria</taxon>
        <taxon>Heunggongvirae</taxon>
        <taxon>Uroviricota</taxon>
        <taxon>Caudoviricetes</taxon>
    </lineage>
</organism>